<dbReference type="Pfam" id="PF04326">
    <property type="entry name" value="SLFN_AlbA_2"/>
    <property type="match status" value="1"/>
</dbReference>
<feature type="domain" description="Schlafen AlbA-2" evidence="1">
    <location>
        <begin position="17"/>
        <end position="142"/>
    </location>
</feature>
<evidence type="ECO:0000313" key="2">
    <source>
        <dbReference type="EMBL" id="WEK35137.1"/>
    </source>
</evidence>
<dbReference type="EMBL" id="CP119311">
    <property type="protein sequence ID" value="WEK35137.1"/>
    <property type="molecule type" value="Genomic_DNA"/>
</dbReference>
<dbReference type="Pfam" id="PF13749">
    <property type="entry name" value="HATPase_c_4"/>
    <property type="match status" value="1"/>
</dbReference>
<dbReference type="Gene3D" id="3.30.565.60">
    <property type="match status" value="1"/>
</dbReference>
<reference evidence="2" key="1">
    <citation type="submission" date="2023-03" db="EMBL/GenBank/DDBJ databases">
        <title>Andean soil-derived lignocellulolytic bacterial consortium as a source of novel taxa and putative plastic-active enzymes.</title>
        <authorList>
            <person name="Diaz-Garcia L."/>
            <person name="Chuvochina M."/>
            <person name="Feuerriegel G."/>
            <person name="Bunk B."/>
            <person name="Sproer C."/>
            <person name="Streit W.R."/>
            <person name="Rodriguez L.M."/>
            <person name="Overmann J."/>
            <person name="Jimenez D.J."/>
        </authorList>
    </citation>
    <scope>NUCLEOTIDE SEQUENCE</scope>
    <source>
        <strain evidence="2">MAG 7</strain>
    </source>
</reference>
<dbReference type="PANTHER" id="PTHR30595">
    <property type="entry name" value="GLPR-RELATED TRANSCRIPTIONAL REPRESSOR"/>
    <property type="match status" value="1"/>
</dbReference>
<dbReference type="InterPro" id="IPR038475">
    <property type="entry name" value="RecG_C_sf"/>
</dbReference>
<gene>
    <name evidence="2" type="ORF">P0Y53_21820</name>
</gene>
<organism evidence="2 3">
    <name type="scientific">Candidatus Pseudobacter hemicellulosilyticus</name>
    <dbReference type="NCBI Taxonomy" id="3121375"/>
    <lineage>
        <taxon>Bacteria</taxon>
        <taxon>Pseudomonadati</taxon>
        <taxon>Bacteroidota</taxon>
        <taxon>Chitinophagia</taxon>
        <taxon>Chitinophagales</taxon>
        <taxon>Chitinophagaceae</taxon>
        <taxon>Pseudobacter</taxon>
    </lineage>
</organism>
<proteinExistence type="predicted"/>
<dbReference type="InterPro" id="IPR007421">
    <property type="entry name" value="Schlafen_AlbA_2_dom"/>
</dbReference>
<protein>
    <submittedName>
        <fullName evidence="2">DNA binding domain-containing protein</fullName>
    </submittedName>
</protein>
<dbReference type="InterPro" id="IPR038461">
    <property type="entry name" value="Schlafen_AlbA_2_dom_sf"/>
</dbReference>
<evidence type="ECO:0000259" key="1">
    <source>
        <dbReference type="Pfam" id="PF04326"/>
    </source>
</evidence>
<dbReference type="Proteomes" id="UP001220610">
    <property type="component" value="Chromosome"/>
</dbReference>
<dbReference type="PANTHER" id="PTHR30595:SF6">
    <property type="entry name" value="SCHLAFEN ALBA-2 DOMAIN-CONTAINING PROTEIN"/>
    <property type="match status" value="1"/>
</dbReference>
<evidence type="ECO:0000313" key="3">
    <source>
        <dbReference type="Proteomes" id="UP001220610"/>
    </source>
</evidence>
<dbReference type="Gene3D" id="3.30.950.30">
    <property type="entry name" value="Schlafen, AAA domain"/>
    <property type="match status" value="1"/>
</dbReference>
<sequence length="553" mass="63909">MQEAELKKYLLSCFPRENEKCDWKEFKSLKHSILSHEGNDIVSYVSAISNMKGGHLVVGVADLTLEIIGIQDFHVYNDQSIILKLLKECLNLNEDGLEVEEFTTNDTNKTVWVIHIPRHLYRLPVYAHKKAWQRVGDSLVEMTSSRLDAIINEVRISEDWTAAVIPDATISDLDEMAIVKARDEFKKRVPKYAIEVDSWNNTKFLDKAKLTIKGRITRTALLLLGKEEAEHYLGSFVKIRWNLKTVENQDKDFEIFSIPFILNVDNVYNKIRNLKYRYLRPGTLFPDEVLRYDPFTIRELLNNAIAHQDYVKKARINVVEFEDDHLVFSNYGAFLPKSINDVVLRDTPEEVYRNPFLVEAMKNLDMIETQGGGIRKVFNLQRLRFFPMPDYDLSDGKVKVTITGKVLSEDFANILIQNPALTLENIILLDKVQKKDALTDDDLKLLRRLGFVEGRKPAIYLSFKLVESVNDEILKREYIANRSFDDDHFKRMIVQYLTKFGATKRNAIDGLIIPKLSIALTEIQKKAKVTNLLSALRMENRIKVSAYGTWELV</sequence>
<accession>A0AAJ6BGC9</accession>
<name>A0AAJ6BGC9_9BACT</name>
<dbReference type="AlphaFoldDB" id="A0AAJ6BGC9"/>